<sequence length="43" mass="4699">VRTGELAPDFEAENQFGALVRFTDLLLSGPVVLFFFPKAMTPG</sequence>
<dbReference type="InterPro" id="IPR000866">
    <property type="entry name" value="AhpC/TSA"/>
</dbReference>
<feature type="domain" description="Alkyl hydroperoxide reductase subunit C/ Thiol specific antioxidant" evidence="2">
    <location>
        <begin position="4"/>
        <end position="43"/>
    </location>
</feature>
<organism evidence="3">
    <name type="scientific">marine metagenome</name>
    <dbReference type="NCBI Taxonomy" id="408172"/>
    <lineage>
        <taxon>unclassified sequences</taxon>
        <taxon>metagenomes</taxon>
        <taxon>ecological metagenomes</taxon>
    </lineage>
</organism>
<dbReference type="Pfam" id="PF00578">
    <property type="entry name" value="AhpC-TSA"/>
    <property type="match status" value="1"/>
</dbReference>
<dbReference type="GO" id="GO:0016491">
    <property type="term" value="F:oxidoreductase activity"/>
    <property type="evidence" value="ECO:0007669"/>
    <property type="project" value="InterPro"/>
</dbReference>
<dbReference type="GO" id="GO:0016209">
    <property type="term" value="F:antioxidant activity"/>
    <property type="evidence" value="ECO:0007669"/>
    <property type="project" value="InterPro"/>
</dbReference>
<keyword evidence="1" id="KW-1133">Transmembrane helix</keyword>
<evidence type="ECO:0000259" key="2">
    <source>
        <dbReference type="Pfam" id="PF00578"/>
    </source>
</evidence>
<name>A0A381P4C1_9ZZZZ</name>
<dbReference type="SUPFAM" id="SSF52833">
    <property type="entry name" value="Thioredoxin-like"/>
    <property type="match status" value="1"/>
</dbReference>
<evidence type="ECO:0000256" key="1">
    <source>
        <dbReference type="SAM" id="Phobius"/>
    </source>
</evidence>
<feature type="non-terminal residue" evidence="3">
    <location>
        <position position="1"/>
    </location>
</feature>
<dbReference type="EMBL" id="UINC01000777">
    <property type="protein sequence ID" value="SUZ61068.1"/>
    <property type="molecule type" value="Genomic_DNA"/>
</dbReference>
<keyword evidence="1" id="KW-0472">Membrane</keyword>
<protein>
    <recommendedName>
        <fullName evidence="2">Alkyl hydroperoxide reductase subunit C/ Thiol specific antioxidant domain-containing protein</fullName>
    </recommendedName>
</protein>
<dbReference type="InterPro" id="IPR036249">
    <property type="entry name" value="Thioredoxin-like_sf"/>
</dbReference>
<dbReference type="Gene3D" id="3.40.30.10">
    <property type="entry name" value="Glutaredoxin"/>
    <property type="match status" value="1"/>
</dbReference>
<evidence type="ECO:0000313" key="3">
    <source>
        <dbReference type="EMBL" id="SUZ61068.1"/>
    </source>
</evidence>
<reference evidence="3" key="1">
    <citation type="submission" date="2018-05" db="EMBL/GenBank/DDBJ databases">
        <authorList>
            <person name="Lanie J.A."/>
            <person name="Ng W.-L."/>
            <person name="Kazmierczak K.M."/>
            <person name="Andrzejewski T.M."/>
            <person name="Davidsen T.M."/>
            <person name="Wayne K.J."/>
            <person name="Tettelin H."/>
            <person name="Glass J.I."/>
            <person name="Rusch D."/>
            <person name="Podicherti R."/>
            <person name="Tsui H.-C.T."/>
            <person name="Winkler M.E."/>
        </authorList>
    </citation>
    <scope>NUCLEOTIDE SEQUENCE</scope>
</reference>
<accession>A0A381P4C1</accession>
<keyword evidence="1" id="KW-0812">Transmembrane</keyword>
<feature type="transmembrane region" description="Helical" evidence="1">
    <location>
        <begin position="16"/>
        <end position="36"/>
    </location>
</feature>
<gene>
    <name evidence="3" type="ORF">METZ01_LOCUS13922</name>
</gene>
<proteinExistence type="predicted"/>
<dbReference type="AlphaFoldDB" id="A0A381P4C1"/>